<evidence type="ECO:0000256" key="4">
    <source>
        <dbReference type="ARBA" id="ARBA00023136"/>
    </source>
</evidence>
<feature type="transmembrane region" description="Helical" evidence="6">
    <location>
        <begin position="68"/>
        <end position="90"/>
    </location>
</feature>
<dbReference type="EMBL" id="VLNT01000008">
    <property type="protein sequence ID" value="TSD62530.1"/>
    <property type="molecule type" value="Genomic_DNA"/>
</dbReference>
<feature type="transmembrane region" description="Helical" evidence="6">
    <location>
        <begin position="147"/>
        <end position="173"/>
    </location>
</feature>
<protein>
    <recommendedName>
        <fullName evidence="6">Transport permease protein</fullName>
    </recommendedName>
</protein>
<keyword evidence="2 6" id="KW-0812">Transmembrane</keyword>
<dbReference type="PIRSF" id="PIRSF006648">
    <property type="entry name" value="DrrB"/>
    <property type="match status" value="1"/>
</dbReference>
<feature type="transmembrane region" description="Helical" evidence="6">
    <location>
        <begin position="239"/>
        <end position="260"/>
    </location>
</feature>
<organism evidence="8 9">
    <name type="scientific">Aeromicrobium piscarium</name>
    <dbReference type="NCBI Taxonomy" id="2590901"/>
    <lineage>
        <taxon>Bacteria</taxon>
        <taxon>Bacillati</taxon>
        <taxon>Actinomycetota</taxon>
        <taxon>Actinomycetes</taxon>
        <taxon>Propionibacteriales</taxon>
        <taxon>Nocardioidaceae</taxon>
        <taxon>Aeromicrobium</taxon>
    </lineage>
</organism>
<feature type="domain" description="ABC transmembrane type-2" evidence="7">
    <location>
        <begin position="34"/>
        <end position="263"/>
    </location>
</feature>
<dbReference type="Proteomes" id="UP000316988">
    <property type="component" value="Unassembled WGS sequence"/>
</dbReference>
<proteinExistence type="inferred from homology"/>
<keyword evidence="6" id="KW-1003">Cell membrane</keyword>
<keyword evidence="9" id="KW-1185">Reference proteome</keyword>
<reference evidence="8 9" key="1">
    <citation type="submission" date="2019-07" db="EMBL/GenBank/DDBJ databases">
        <authorList>
            <person name="Zhao L.H."/>
        </authorList>
    </citation>
    <scope>NUCLEOTIDE SEQUENCE [LARGE SCALE GENOMIC DNA]</scope>
    <source>
        <strain evidence="8 9">Co35</strain>
    </source>
</reference>
<feature type="transmembrane region" description="Helical" evidence="6">
    <location>
        <begin position="111"/>
        <end position="135"/>
    </location>
</feature>
<keyword evidence="5" id="KW-0046">Antibiotic resistance</keyword>
<comment type="similarity">
    <text evidence="6">Belongs to the ABC-2 integral membrane protein family.</text>
</comment>
<dbReference type="GO" id="GO:0046677">
    <property type="term" value="P:response to antibiotic"/>
    <property type="evidence" value="ECO:0007669"/>
    <property type="project" value="UniProtKB-KW"/>
</dbReference>
<dbReference type="PANTHER" id="PTHR43027">
    <property type="entry name" value="DOXORUBICIN RESISTANCE ABC TRANSPORTER PERMEASE PROTEIN DRRC-RELATED"/>
    <property type="match status" value="1"/>
</dbReference>
<gene>
    <name evidence="8" type="ORF">FNM00_11270</name>
</gene>
<dbReference type="InterPro" id="IPR047817">
    <property type="entry name" value="ABC2_TM_bact-type"/>
</dbReference>
<evidence type="ECO:0000313" key="8">
    <source>
        <dbReference type="EMBL" id="TSD62530.1"/>
    </source>
</evidence>
<evidence type="ECO:0000259" key="7">
    <source>
        <dbReference type="PROSITE" id="PS51012"/>
    </source>
</evidence>
<name>A0A554S836_9ACTN</name>
<keyword evidence="6" id="KW-0813">Transport</keyword>
<dbReference type="OrthoDB" id="3370990at2"/>
<keyword evidence="4 6" id="KW-0472">Membrane</keyword>
<feature type="transmembrane region" description="Helical" evidence="6">
    <location>
        <begin position="185"/>
        <end position="203"/>
    </location>
</feature>
<dbReference type="InterPro" id="IPR052902">
    <property type="entry name" value="ABC-2_transporter"/>
</dbReference>
<evidence type="ECO:0000313" key="9">
    <source>
        <dbReference type="Proteomes" id="UP000316988"/>
    </source>
</evidence>
<keyword evidence="3 6" id="KW-1133">Transmembrane helix</keyword>
<dbReference type="GO" id="GO:0140359">
    <property type="term" value="F:ABC-type transporter activity"/>
    <property type="evidence" value="ECO:0007669"/>
    <property type="project" value="InterPro"/>
</dbReference>
<evidence type="ECO:0000256" key="1">
    <source>
        <dbReference type="ARBA" id="ARBA00004141"/>
    </source>
</evidence>
<accession>A0A554S836</accession>
<dbReference type="RefSeq" id="WP_143913643.1">
    <property type="nucleotide sequence ID" value="NZ_VLNT01000008.1"/>
</dbReference>
<feature type="transmembrane region" description="Helical" evidence="6">
    <location>
        <begin position="37"/>
        <end position="56"/>
    </location>
</feature>
<dbReference type="AlphaFoldDB" id="A0A554S836"/>
<evidence type="ECO:0000256" key="2">
    <source>
        <dbReference type="ARBA" id="ARBA00022692"/>
    </source>
</evidence>
<dbReference type="Pfam" id="PF01061">
    <property type="entry name" value="ABC2_membrane"/>
    <property type="match status" value="1"/>
</dbReference>
<dbReference type="InterPro" id="IPR013525">
    <property type="entry name" value="ABC2_TM"/>
</dbReference>
<sequence length="264" mass="28014">MTSTADTGRARASFATDALSLTGRHVRLMSRRPSSMISALVLPLVFAGLFLAVLGRPMERTGVDYVQYLVPAVVIQAMFFTAISASIWAAEDASGGMIDRLRSMPISRMSPVFGLLGGELTRAVASIAVLIGAGYLVGFRFEHGPLWAVVFALIALGWAAAGCLAYLVLGFAIAKVETVQVVGGLIYYPLLLVSNLFVPARAFPDWLRPIVENQPFSRIADALRAVSTDTTADPAGTTLLAVGWTLAVIALFAALAPRAFGRTP</sequence>
<evidence type="ECO:0000256" key="5">
    <source>
        <dbReference type="ARBA" id="ARBA00023251"/>
    </source>
</evidence>
<evidence type="ECO:0000256" key="3">
    <source>
        <dbReference type="ARBA" id="ARBA00022989"/>
    </source>
</evidence>
<dbReference type="InterPro" id="IPR000412">
    <property type="entry name" value="ABC_2_transport"/>
</dbReference>
<dbReference type="GO" id="GO:0043190">
    <property type="term" value="C:ATP-binding cassette (ABC) transporter complex"/>
    <property type="evidence" value="ECO:0007669"/>
    <property type="project" value="InterPro"/>
</dbReference>
<comment type="caution">
    <text evidence="8">The sequence shown here is derived from an EMBL/GenBank/DDBJ whole genome shotgun (WGS) entry which is preliminary data.</text>
</comment>
<comment type="subcellular location">
    <subcellularLocation>
        <location evidence="6">Cell membrane</location>
        <topology evidence="6">Multi-pass membrane protein</topology>
    </subcellularLocation>
    <subcellularLocation>
        <location evidence="1">Membrane</location>
        <topology evidence="1">Multi-pass membrane protein</topology>
    </subcellularLocation>
</comment>
<dbReference type="PROSITE" id="PS51012">
    <property type="entry name" value="ABC_TM2"/>
    <property type="match status" value="1"/>
</dbReference>
<dbReference type="PANTHER" id="PTHR43027:SF1">
    <property type="entry name" value="DOXORUBICIN RESISTANCE ABC TRANSPORTER PERMEASE PROTEIN DRRC-RELATED"/>
    <property type="match status" value="1"/>
</dbReference>
<evidence type="ECO:0000256" key="6">
    <source>
        <dbReference type="RuleBase" id="RU361157"/>
    </source>
</evidence>